<protein>
    <recommendedName>
        <fullName evidence="3">F-box/LRR-repeat protein 2</fullName>
    </recommendedName>
</protein>
<organism evidence="1 2">
    <name type="scientific">Potamilus streckersoni</name>
    <dbReference type="NCBI Taxonomy" id="2493646"/>
    <lineage>
        <taxon>Eukaryota</taxon>
        <taxon>Metazoa</taxon>
        <taxon>Spiralia</taxon>
        <taxon>Lophotrochozoa</taxon>
        <taxon>Mollusca</taxon>
        <taxon>Bivalvia</taxon>
        <taxon>Autobranchia</taxon>
        <taxon>Heteroconchia</taxon>
        <taxon>Palaeoheterodonta</taxon>
        <taxon>Unionida</taxon>
        <taxon>Unionoidea</taxon>
        <taxon>Unionidae</taxon>
        <taxon>Ambleminae</taxon>
        <taxon>Lampsilini</taxon>
        <taxon>Potamilus</taxon>
    </lineage>
</organism>
<dbReference type="Gene3D" id="3.80.10.10">
    <property type="entry name" value="Ribonuclease Inhibitor"/>
    <property type="match status" value="2"/>
</dbReference>
<gene>
    <name evidence="1" type="ORF">CHS0354_038137</name>
</gene>
<comment type="caution">
    <text evidence="1">The sequence shown here is derived from an EMBL/GenBank/DDBJ whole genome shotgun (WGS) entry which is preliminary data.</text>
</comment>
<keyword evidence="2" id="KW-1185">Reference proteome</keyword>
<reference evidence="1" key="3">
    <citation type="submission" date="2023-05" db="EMBL/GenBank/DDBJ databases">
        <authorList>
            <person name="Smith C.H."/>
        </authorList>
    </citation>
    <scope>NUCLEOTIDE SEQUENCE</scope>
    <source>
        <strain evidence="1">CHS0354</strain>
        <tissue evidence="1">Mantle</tissue>
    </source>
</reference>
<evidence type="ECO:0008006" key="3">
    <source>
        <dbReference type="Google" id="ProtNLM"/>
    </source>
</evidence>
<dbReference type="PANTHER" id="PTHR13318">
    <property type="entry name" value="PARTNER OF PAIRED, ISOFORM B-RELATED"/>
    <property type="match status" value="1"/>
</dbReference>
<dbReference type="GO" id="GO:0019005">
    <property type="term" value="C:SCF ubiquitin ligase complex"/>
    <property type="evidence" value="ECO:0007669"/>
    <property type="project" value="TreeGrafter"/>
</dbReference>
<dbReference type="InterPro" id="IPR032675">
    <property type="entry name" value="LRR_dom_sf"/>
</dbReference>
<dbReference type="AlphaFoldDB" id="A0AAE0SJH9"/>
<dbReference type="SUPFAM" id="SSF52047">
    <property type="entry name" value="RNI-like"/>
    <property type="match status" value="2"/>
</dbReference>
<evidence type="ECO:0000313" key="1">
    <source>
        <dbReference type="EMBL" id="KAK3593094.1"/>
    </source>
</evidence>
<proteinExistence type="predicted"/>
<dbReference type="EMBL" id="JAEAOA010002224">
    <property type="protein sequence ID" value="KAK3593094.1"/>
    <property type="molecule type" value="Genomic_DNA"/>
</dbReference>
<dbReference type="GO" id="GO:0031146">
    <property type="term" value="P:SCF-dependent proteasomal ubiquitin-dependent protein catabolic process"/>
    <property type="evidence" value="ECO:0007669"/>
    <property type="project" value="TreeGrafter"/>
</dbReference>
<sequence>MPKRKEVRKLKSVCLRSIAKNIDKLWSKDFNKYFAEMPHLLYVIGPFHYFTNSLIQELLDTMDEMNCLKKSHFHLLFTPVITSLDLSHSRAVAGRDNIIKILQWQSWRLTHLNLSHLNGIASQTLADLVRALPQLQALNLSVTKCNDQVLSVLGHHCRHLRELSVVSCCSVSDAGAFSLSGVSNSPGCAELIYLNLDGTNVTVNGAVYLLNHLTNLQHFSFYNVCGALEALHKQRDQGIVSNNGCTMTKVFQLRNLLLFGSMQDLNVSSVQFSINSCPFVTEVKFVNVGDDFLGPLKDLKHLRVLELCGIHRDQLTFQNGVLPILASVGHSILSLTLDGINDIDLWLIGLQCVNLEEFVIRIEEGLYNEINFPSHTQPKKLITSAFLKLRRWTMFIGTGISNLSKEMLQIFLTNARHLTYLVFSGIDVFNTAVLSGVLQHNPLEDLELLKVENCNQLTPDLIWHLLKGENSLTSVSLLNCREISLSDCNSFQRFADKNNFDLKVHFI</sequence>
<name>A0AAE0SJH9_9BIVA</name>
<dbReference type="Proteomes" id="UP001195483">
    <property type="component" value="Unassembled WGS sequence"/>
</dbReference>
<evidence type="ECO:0000313" key="2">
    <source>
        <dbReference type="Proteomes" id="UP001195483"/>
    </source>
</evidence>
<reference evidence="1" key="2">
    <citation type="journal article" date="2021" name="Genome Biol. Evol.">
        <title>Developing a high-quality reference genome for a parasitic bivalve with doubly uniparental inheritance (Bivalvia: Unionida).</title>
        <authorList>
            <person name="Smith C.H."/>
        </authorList>
    </citation>
    <scope>NUCLEOTIDE SEQUENCE</scope>
    <source>
        <strain evidence="1">CHS0354</strain>
        <tissue evidence="1">Mantle</tissue>
    </source>
</reference>
<reference evidence="1" key="1">
    <citation type="journal article" date="2021" name="Genome Biol. Evol.">
        <title>A High-Quality Reference Genome for a Parasitic Bivalve with Doubly Uniparental Inheritance (Bivalvia: Unionida).</title>
        <authorList>
            <person name="Smith C.H."/>
        </authorList>
    </citation>
    <scope>NUCLEOTIDE SEQUENCE</scope>
    <source>
        <strain evidence="1">CHS0354</strain>
    </source>
</reference>
<accession>A0AAE0SJH9</accession>